<organism evidence="1 2">
    <name type="scientific">Pseudooceanicola marinus</name>
    <dbReference type="NCBI Taxonomy" id="396013"/>
    <lineage>
        <taxon>Bacteria</taxon>
        <taxon>Pseudomonadati</taxon>
        <taxon>Pseudomonadota</taxon>
        <taxon>Alphaproteobacteria</taxon>
        <taxon>Rhodobacterales</taxon>
        <taxon>Paracoccaceae</taxon>
        <taxon>Pseudooceanicola</taxon>
    </lineage>
</organism>
<name>A0A1X6YSM2_9RHOB</name>
<protein>
    <submittedName>
        <fullName evidence="1">Uncharacterized protein</fullName>
    </submittedName>
</protein>
<dbReference type="OrthoDB" id="10011361at2"/>
<reference evidence="1 2" key="1">
    <citation type="submission" date="2017-03" db="EMBL/GenBank/DDBJ databases">
        <authorList>
            <person name="Afonso C.L."/>
            <person name="Miller P.J."/>
            <person name="Scott M.A."/>
            <person name="Spackman E."/>
            <person name="Goraichik I."/>
            <person name="Dimitrov K.M."/>
            <person name="Suarez D.L."/>
            <person name="Swayne D.E."/>
        </authorList>
    </citation>
    <scope>NUCLEOTIDE SEQUENCE [LARGE SCALE GENOMIC DNA]</scope>
    <source>
        <strain evidence="1 2">CECT 7751</strain>
    </source>
</reference>
<dbReference type="Proteomes" id="UP000193963">
    <property type="component" value="Unassembled WGS sequence"/>
</dbReference>
<dbReference type="PROSITE" id="PS51257">
    <property type="entry name" value="PROKAR_LIPOPROTEIN"/>
    <property type="match status" value="1"/>
</dbReference>
<keyword evidence="2" id="KW-1185">Reference proteome</keyword>
<proteinExistence type="predicted"/>
<evidence type="ECO:0000313" key="2">
    <source>
        <dbReference type="Proteomes" id="UP000193963"/>
    </source>
</evidence>
<dbReference type="RefSeq" id="WP_085887086.1">
    <property type="nucleotide sequence ID" value="NZ_FWFN01000002.1"/>
</dbReference>
<accession>A0A1X6YSM2</accession>
<evidence type="ECO:0000313" key="1">
    <source>
        <dbReference type="EMBL" id="SLN29452.1"/>
    </source>
</evidence>
<dbReference type="AlphaFoldDB" id="A0A1X6YSM2"/>
<sequence>MIDRLIFMAPAIFLGLSACDVVRDEIYSPGGYVAVQADRYQKAVTPAQHVDRYRTFFFFAAPLALTAAYDAESAQDAAEDVREAWEALEALAVAVQNCGYDSAGLEFCTYPPMDADGENDAGGLPANIERTSLSFETLSLEVQRELGDLSYRMTENIGVRLDIDSFDLESITGLLGSIFELRDQAPALRKAAATFRDMTHIFVRSVAHACPVTKSTPTLMAQLQFLEGTTAPQTVTTQRVAKGACADLREQLKDFYVDGTTYWQPSLDDGASGERRLKRLLSLTRKVIEENREIGRVELGANGRTTTWRYWTEGTAWARSYVHQQCLDAGARHGAQKQVKEDCGELD</sequence>
<dbReference type="EMBL" id="FWFN01000002">
    <property type="protein sequence ID" value="SLN29452.1"/>
    <property type="molecule type" value="Genomic_DNA"/>
</dbReference>
<gene>
    <name evidence="1" type="ORF">PSM7751_01202</name>
</gene>